<dbReference type="KEGG" id="hxa:Halxa_0044"/>
<dbReference type="Proteomes" id="UP000006794">
    <property type="component" value="Plasmid pHALXA02"/>
</dbReference>
<organism evidence="1 2">
    <name type="scientific">Halopiger xanaduensis (strain DSM 18323 / JCM 14033 / SH-6)</name>
    <dbReference type="NCBI Taxonomy" id="797210"/>
    <lineage>
        <taxon>Archaea</taxon>
        <taxon>Methanobacteriati</taxon>
        <taxon>Methanobacteriota</taxon>
        <taxon>Stenosarchaea group</taxon>
        <taxon>Halobacteria</taxon>
        <taxon>Halobacteriales</taxon>
        <taxon>Natrialbaceae</taxon>
        <taxon>Halopiger</taxon>
    </lineage>
</organism>
<keyword evidence="1" id="KW-0614">Plasmid</keyword>
<evidence type="ECO:0000313" key="1">
    <source>
        <dbReference type="EMBL" id="AEH39297.1"/>
    </source>
</evidence>
<dbReference type="AlphaFoldDB" id="F8DE21"/>
<sequence length="255" mass="28200">MQQTIETKEVNGQTVEITRVDGEVKTATIRSDESDRYTSAASSDVGTQFVGTESLWDNMDYNKMSQILSWVSDAWNSHIEDDGDYDSWFTAQGPAGVTIPESELSNSSDLGDRLSDADEWLRDNEGDFYDGPSSIIVVDYHGDDDNTYGIGYVGRAGESSYKNALVDVHHEDNNNLPSELSEVESEGVAFHELLHIYDATHPSDVSTRSGNPDEISIMYSWDGVSCSDNGDTEQIVEWVSDCTEGSVHSYIDSNF</sequence>
<name>F8DE21_HALXS</name>
<dbReference type="HOGENOM" id="CLU_1076072_0_0_2"/>
<accession>F8DE21</accession>
<geneLocation type="plasmid" evidence="1 2">
    <name>pHALXA02</name>
</geneLocation>
<dbReference type="RefSeq" id="WP_013881838.1">
    <property type="nucleotide sequence ID" value="NC_015667.1"/>
</dbReference>
<proteinExistence type="predicted"/>
<dbReference type="EMBL" id="CP002841">
    <property type="protein sequence ID" value="AEH39297.1"/>
    <property type="molecule type" value="Genomic_DNA"/>
</dbReference>
<dbReference type="SUPFAM" id="SSF55486">
    <property type="entry name" value="Metalloproteases ('zincins'), catalytic domain"/>
    <property type="match status" value="1"/>
</dbReference>
<evidence type="ECO:0000313" key="2">
    <source>
        <dbReference type="Proteomes" id="UP000006794"/>
    </source>
</evidence>
<reference evidence="2" key="1">
    <citation type="journal article" date="2012" name="Stand. Genomic Sci.">
        <title>Complete genome sequence of Halopiger xanaduensis type strain (SH-6(T)).</title>
        <authorList>
            <person name="Anderson I."/>
            <person name="Tindall B.J."/>
            <person name="Rohde M."/>
            <person name="Lucas S."/>
            <person name="Han J."/>
            <person name="Lapidus A."/>
            <person name="Cheng J.F."/>
            <person name="Goodwin L."/>
            <person name="Pitluck S."/>
            <person name="Peters L."/>
            <person name="Pati A."/>
            <person name="Mikhailova N."/>
            <person name="Pagani I."/>
            <person name="Teshima H."/>
            <person name="Han C."/>
            <person name="Tapia R."/>
            <person name="Land M."/>
            <person name="Woyke T."/>
            <person name="Klenk H.P."/>
            <person name="Kyrpides N."/>
            <person name="Ivanova N."/>
        </authorList>
    </citation>
    <scope>NUCLEOTIDE SEQUENCE [LARGE SCALE GENOMIC DNA]</scope>
    <source>
        <strain evidence="2">DSM 18323 / JCM 14033 / SH-6</strain>
        <plasmid evidence="2">Plasmid pHALXA02</plasmid>
    </source>
</reference>
<keyword evidence="2" id="KW-1185">Reference proteome</keyword>
<gene>
    <name evidence="1" type="ordered locus">Halxa_0044</name>
</gene>
<protein>
    <submittedName>
        <fullName evidence="1">Uncharacterized protein</fullName>
    </submittedName>
</protein>
<dbReference type="GeneID" id="32176908"/>